<keyword evidence="2" id="KW-1185">Reference proteome</keyword>
<dbReference type="EMBL" id="LR130778">
    <property type="protein sequence ID" value="VDN47430.1"/>
    <property type="molecule type" value="Genomic_DNA"/>
</dbReference>
<proteinExistence type="predicted"/>
<dbReference type="AlphaFoldDB" id="A0A3P7P1R7"/>
<name>A0A3P7P1R7_9FIRM</name>
<dbReference type="KEGG" id="cbar:PATL70BA_1545"/>
<evidence type="ECO:0000313" key="2">
    <source>
        <dbReference type="Proteomes" id="UP000279029"/>
    </source>
</evidence>
<organism evidence="1 2">
    <name type="scientific">Petrocella atlantisensis</name>
    <dbReference type="NCBI Taxonomy" id="2173034"/>
    <lineage>
        <taxon>Bacteria</taxon>
        <taxon>Bacillati</taxon>
        <taxon>Bacillota</taxon>
        <taxon>Clostridia</taxon>
        <taxon>Lachnospirales</taxon>
        <taxon>Vallitaleaceae</taxon>
        <taxon>Petrocella</taxon>
    </lineage>
</organism>
<sequence length="293" mass="34268">MEKKVLIHVYTIQVKNDILSILVNNGHDFLEVFNNSELNFKYNLVKDQIDLYIQELDENHYEASLDLIRRIDTEKVRSIVLIHKYSKHVIDDALALKVKDIIVLPMDRTHLSKKILSFFDTQKPSVLMPTSKDKVQIQNHIEIDISKVRDEINRAMRGNYPLSFVLVEYHSLDQPQWILFKETLNLLLRTTDIVMYFEANKILILCPFTPKNFLVEVENKVRNAYDQIKTEAPSRGALFLYGVTFPEDGKAWEALYHEMTDGIHDSKVISKFEGTLKQINPNTIRTQLKKDYE</sequence>
<dbReference type="Proteomes" id="UP000279029">
    <property type="component" value="Chromosome"/>
</dbReference>
<reference evidence="1 2" key="1">
    <citation type="submission" date="2018-09" db="EMBL/GenBank/DDBJ databases">
        <authorList>
            <person name="Postec A."/>
        </authorList>
    </citation>
    <scope>NUCLEOTIDE SEQUENCE [LARGE SCALE GENOMIC DNA]</scope>
    <source>
        <strain evidence="1">70B-A</strain>
    </source>
</reference>
<evidence type="ECO:0000313" key="1">
    <source>
        <dbReference type="EMBL" id="VDN47430.1"/>
    </source>
</evidence>
<gene>
    <name evidence="1" type="ORF">PATL70BA_1545</name>
</gene>
<dbReference type="RefSeq" id="WP_125136743.1">
    <property type="nucleotide sequence ID" value="NZ_LR130778.1"/>
</dbReference>
<accession>A0A3P7P1R7</accession>
<protein>
    <submittedName>
        <fullName evidence="1">Uncharacterized protein</fullName>
    </submittedName>
</protein>